<accession>A0A1Y2E9X5</accession>
<dbReference type="InParanoid" id="A0A1Y2E9X5"/>
<dbReference type="RefSeq" id="XP_040718484.1">
    <property type="nucleotide sequence ID" value="XM_040855316.1"/>
</dbReference>
<dbReference type="AlphaFoldDB" id="A0A1Y2E9X5"/>
<organism evidence="1 2">
    <name type="scientific">Pseudomassariella vexata</name>
    <dbReference type="NCBI Taxonomy" id="1141098"/>
    <lineage>
        <taxon>Eukaryota</taxon>
        <taxon>Fungi</taxon>
        <taxon>Dikarya</taxon>
        <taxon>Ascomycota</taxon>
        <taxon>Pezizomycotina</taxon>
        <taxon>Sordariomycetes</taxon>
        <taxon>Xylariomycetidae</taxon>
        <taxon>Amphisphaeriales</taxon>
        <taxon>Pseudomassariaceae</taxon>
        <taxon>Pseudomassariella</taxon>
    </lineage>
</organism>
<evidence type="ECO:0000313" key="2">
    <source>
        <dbReference type="Proteomes" id="UP000193689"/>
    </source>
</evidence>
<dbReference type="STRING" id="1141098.A0A1Y2E9X5"/>
<keyword evidence="2" id="KW-1185">Reference proteome</keyword>
<comment type="caution">
    <text evidence="1">The sequence shown here is derived from an EMBL/GenBank/DDBJ whole genome shotgun (WGS) entry which is preliminary data.</text>
</comment>
<evidence type="ECO:0000313" key="1">
    <source>
        <dbReference type="EMBL" id="ORY68197.1"/>
    </source>
</evidence>
<gene>
    <name evidence="1" type="ORF">BCR38DRAFT_334427</name>
</gene>
<protein>
    <submittedName>
        <fullName evidence="1">Uncharacterized protein</fullName>
    </submittedName>
</protein>
<sequence>SDPSRMPDLTSDIISNLEKLHSDDADPDIQEFRGQFLALSYELRDKIVSFMGSPSGLSTHCTRWLPQEVWRDILLENKYLPFLWDLDHDMLFNHSKEAAQAGINLDWELLVRKLSQGVEWSQRPQNGSGELEPMLECYPDLRIPNGLRNRRRIWQLVEEMFVGDVLPVARPWTHGTQVPCMPRYWDEYGDPVYPVFRLAGLGSSV</sequence>
<feature type="non-terminal residue" evidence="1">
    <location>
        <position position="1"/>
    </location>
</feature>
<dbReference type="OrthoDB" id="3932329at2759"/>
<dbReference type="Proteomes" id="UP000193689">
    <property type="component" value="Unassembled WGS sequence"/>
</dbReference>
<proteinExistence type="predicted"/>
<reference evidence="1 2" key="1">
    <citation type="submission" date="2016-07" db="EMBL/GenBank/DDBJ databases">
        <title>Pervasive Adenine N6-methylation of Active Genes in Fungi.</title>
        <authorList>
            <consortium name="DOE Joint Genome Institute"/>
            <person name="Mondo S.J."/>
            <person name="Dannebaum R.O."/>
            <person name="Kuo R.C."/>
            <person name="Labutti K."/>
            <person name="Haridas S."/>
            <person name="Kuo A."/>
            <person name="Salamov A."/>
            <person name="Ahrendt S.R."/>
            <person name="Lipzen A."/>
            <person name="Sullivan W."/>
            <person name="Andreopoulos W.B."/>
            <person name="Clum A."/>
            <person name="Lindquist E."/>
            <person name="Daum C."/>
            <person name="Ramamoorthy G.K."/>
            <person name="Gryganskyi A."/>
            <person name="Culley D."/>
            <person name="Magnuson J.K."/>
            <person name="James T.Y."/>
            <person name="O'Malley M.A."/>
            <person name="Stajich J.E."/>
            <person name="Spatafora J.W."/>
            <person name="Visel A."/>
            <person name="Grigoriev I.V."/>
        </authorList>
    </citation>
    <scope>NUCLEOTIDE SEQUENCE [LARGE SCALE GENOMIC DNA]</scope>
    <source>
        <strain evidence="1 2">CBS 129021</strain>
    </source>
</reference>
<dbReference type="GeneID" id="63771528"/>
<dbReference type="EMBL" id="MCFJ01000003">
    <property type="protein sequence ID" value="ORY68197.1"/>
    <property type="molecule type" value="Genomic_DNA"/>
</dbReference>
<name>A0A1Y2E9X5_9PEZI</name>